<comment type="caution">
    <text evidence="3">The sequence shown here is derived from an EMBL/GenBank/DDBJ whole genome shotgun (WGS) entry which is preliminary data.</text>
</comment>
<evidence type="ECO:0000259" key="2">
    <source>
        <dbReference type="PROSITE" id="PS51465"/>
    </source>
</evidence>
<keyword evidence="1" id="KW-0472">Membrane</keyword>
<dbReference type="SMART" id="SM00280">
    <property type="entry name" value="KAZAL"/>
    <property type="match status" value="1"/>
</dbReference>
<dbReference type="SUPFAM" id="SSF100895">
    <property type="entry name" value="Kazal-type serine protease inhibitors"/>
    <property type="match status" value="1"/>
</dbReference>
<dbReference type="Pfam" id="PF00050">
    <property type="entry name" value="Kazal_1"/>
    <property type="match status" value="1"/>
</dbReference>
<keyword evidence="1" id="KW-1133">Transmembrane helix</keyword>
<keyword evidence="1" id="KW-0812">Transmembrane</keyword>
<evidence type="ECO:0000256" key="1">
    <source>
        <dbReference type="SAM" id="Phobius"/>
    </source>
</evidence>
<keyword evidence="4" id="KW-1185">Reference proteome</keyword>
<dbReference type="PROSITE" id="PS51465">
    <property type="entry name" value="KAZAL_2"/>
    <property type="match status" value="1"/>
</dbReference>
<evidence type="ECO:0000313" key="3">
    <source>
        <dbReference type="EMBL" id="KAF6204073.1"/>
    </source>
</evidence>
<dbReference type="Gene3D" id="3.30.60.30">
    <property type="match status" value="1"/>
</dbReference>
<dbReference type="EMBL" id="WIXP02000010">
    <property type="protein sequence ID" value="KAF6204073.1"/>
    <property type="molecule type" value="Genomic_DNA"/>
</dbReference>
<evidence type="ECO:0000313" key="4">
    <source>
        <dbReference type="Proteomes" id="UP000466442"/>
    </source>
</evidence>
<name>A0A8S9X539_APOLU</name>
<accession>A0A8S9X539</accession>
<organism evidence="3 4">
    <name type="scientific">Apolygus lucorum</name>
    <name type="common">Small green plant bug</name>
    <name type="synonym">Lygocoris lucorum</name>
    <dbReference type="NCBI Taxonomy" id="248454"/>
    <lineage>
        <taxon>Eukaryota</taxon>
        <taxon>Metazoa</taxon>
        <taxon>Ecdysozoa</taxon>
        <taxon>Arthropoda</taxon>
        <taxon>Hexapoda</taxon>
        <taxon>Insecta</taxon>
        <taxon>Pterygota</taxon>
        <taxon>Neoptera</taxon>
        <taxon>Paraneoptera</taxon>
        <taxon>Hemiptera</taxon>
        <taxon>Heteroptera</taxon>
        <taxon>Panheteroptera</taxon>
        <taxon>Cimicomorpha</taxon>
        <taxon>Miridae</taxon>
        <taxon>Mirini</taxon>
        <taxon>Apolygus</taxon>
    </lineage>
</organism>
<dbReference type="AlphaFoldDB" id="A0A8S9X539"/>
<dbReference type="InterPro" id="IPR002350">
    <property type="entry name" value="Kazal_dom"/>
</dbReference>
<sequence length="142" mass="15248">MEPHNTRDLSGADLYTSTHSLLWGSSFLAGMCPFNPTEASFPESTRNVTVVDTVTFADFLSGTMVSQIAVLQIAVLAVIALAGIAVGVEDKPIPCGGCFFNLDEVCGSDLRTYGNMCSLKCAIKRDKSRTLRLLHKGRCDGL</sequence>
<dbReference type="Proteomes" id="UP000466442">
    <property type="component" value="Unassembled WGS sequence"/>
</dbReference>
<feature type="transmembrane region" description="Helical" evidence="1">
    <location>
        <begin position="68"/>
        <end position="88"/>
    </location>
</feature>
<proteinExistence type="predicted"/>
<dbReference type="CDD" id="cd00104">
    <property type="entry name" value="KAZAL_FS"/>
    <property type="match status" value="1"/>
</dbReference>
<gene>
    <name evidence="3" type="ORF">GE061_002413</name>
</gene>
<dbReference type="InterPro" id="IPR036058">
    <property type="entry name" value="Kazal_dom_sf"/>
</dbReference>
<protein>
    <recommendedName>
        <fullName evidence="2">Kazal-like domain-containing protein</fullName>
    </recommendedName>
</protein>
<dbReference type="PROSITE" id="PS00282">
    <property type="entry name" value="KAZAL_1"/>
    <property type="match status" value="1"/>
</dbReference>
<dbReference type="OrthoDB" id="328123at2759"/>
<feature type="domain" description="Kazal-like" evidence="2">
    <location>
        <begin position="89"/>
        <end position="141"/>
    </location>
</feature>
<reference evidence="3" key="1">
    <citation type="journal article" date="2021" name="Mol. Ecol. Resour.">
        <title>Apolygus lucorum genome provides insights into omnivorousness and mesophyll feeding.</title>
        <authorList>
            <person name="Liu Y."/>
            <person name="Liu H."/>
            <person name="Wang H."/>
            <person name="Huang T."/>
            <person name="Liu B."/>
            <person name="Yang B."/>
            <person name="Yin L."/>
            <person name="Li B."/>
            <person name="Zhang Y."/>
            <person name="Zhang S."/>
            <person name="Jiang F."/>
            <person name="Zhang X."/>
            <person name="Ren Y."/>
            <person name="Wang B."/>
            <person name="Wang S."/>
            <person name="Lu Y."/>
            <person name="Wu K."/>
            <person name="Fan W."/>
            <person name="Wang G."/>
        </authorList>
    </citation>
    <scope>NUCLEOTIDE SEQUENCE</scope>
    <source>
        <strain evidence="3">12Hb</strain>
    </source>
</reference>